<dbReference type="Gene3D" id="1.10.8.60">
    <property type="match status" value="2"/>
</dbReference>
<reference evidence="9" key="1">
    <citation type="submission" date="2019-10" db="EMBL/GenBank/DDBJ databases">
        <title>Lactobacillus agilis SY111 Whole Genome Sequencing Project.</title>
        <authorList>
            <person name="Suzuki S."/>
            <person name="Endo A."/>
            <person name="Maeno S."/>
            <person name="Shiwa Y."/>
            <person name="Matsutani M."/>
            <person name="Kajikawa A."/>
        </authorList>
    </citation>
    <scope>NUCLEOTIDE SEQUENCE</scope>
    <source>
        <strain evidence="9">SY111</strain>
    </source>
</reference>
<dbReference type="InterPro" id="IPR003959">
    <property type="entry name" value="ATPase_AAA_core"/>
</dbReference>
<name>A0A6F9XU06_9LACO</name>
<dbReference type="InterPro" id="IPR050130">
    <property type="entry name" value="ClpA_ClpB"/>
</dbReference>
<evidence type="ECO:0000256" key="2">
    <source>
        <dbReference type="ARBA" id="ARBA00022741"/>
    </source>
</evidence>
<dbReference type="Pfam" id="PF13191">
    <property type="entry name" value="AAA_16"/>
    <property type="match status" value="1"/>
</dbReference>
<dbReference type="InterPro" id="IPR019489">
    <property type="entry name" value="Clp_ATPase_C"/>
</dbReference>
<dbReference type="Gene3D" id="3.40.50.300">
    <property type="entry name" value="P-loop containing nucleotide triphosphate hydrolases"/>
    <property type="match status" value="2"/>
</dbReference>
<keyword evidence="9" id="KW-0378">Hydrolase</keyword>
<keyword evidence="6" id="KW-0175">Coiled coil</keyword>
<accession>A0A6F9XU06</accession>
<dbReference type="SUPFAM" id="SSF52540">
    <property type="entry name" value="P-loop containing nucleoside triphosphate hydrolases"/>
    <property type="match status" value="2"/>
</dbReference>
<dbReference type="GO" id="GO:0005737">
    <property type="term" value="C:cytoplasm"/>
    <property type="evidence" value="ECO:0007669"/>
    <property type="project" value="TreeGrafter"/>
</dbReference>
<gene>
    <name evidence="9" type="ORF">SY111_12790</name>
</gene>
<feature type="domain" description="AAA+ ATPase" evidence="7">
    <location>
        <begin position="592"/>
        <end position="740"/>
    </location>
</feature>
<dbReference type="PRINTS" id="PR00300">
    <property type="entry name" value="CLPPROTEASEA"/>
</dbReference>
<protein>
    <submittedName>
        <fullName evidence="9">Clp protease</fullName>
    </submittedName>
</protein>
<dbReference type="Pfam" id="PF17871">
    <property type="entry name" value="AAA_lid_9"/>
    <property type="match status" value="1"/>
</dbReference>
<dbReference type="RefSeq" id="WP_172586090.1">
    <property type="nucleotide sequence ID" value="NZ_BLAN01000085.1"/>
</dbReference>
<proteinExistence type="predicted"/>
<evidence type="ECO:0000259" key="8">
    <source>
        <dbReference type="SMART" id="SM01086"/>
    </source>
</evidence>
<keyword evidence="9" id="KW-0645">Protease</keyword>
<dbReference type="CDD" id="cd19499">
    <property type="entry name" value="RecA-like_ClpB_Hsp104-like"/>
    <property type="match status" value="1"/>
</dbReference>
<dbReference type="Proteomes" id="UP000494178">
    <property type="component" value="Unassembled WGS sequence"/>
</dbReference>
<keyword evidence="3" id="KW-0067">ATP-binding</keyword>
<evidence type="ECO:0000259" key="7">
    <source>
        <dbReference type="SMART" id="SM00382"/>
    </source>
</evidence>
<evidence type="ECO:0000313" key="9">
    <source>
        <dbReference type="EMBL" id="GET08655.1"/>
    </source>
</evidence>
<dbReference type="InterPro" id="IPR027417">
    <property type="entry name" value="P-loop_NTPase"/>
</dbReference>
<dbReference type="InterPro" id="IPR003593">
    <property type="entry name" value="AAA+_ATPase"/>
</dbReference>
<dbReference type="Pfam" id="PF07724">
    <property type="entry name" value="AAA_2"/>
    <property type="match status" value="1"/>
</dbReference>
<evidence type="ECO:0000256" key="1">
    <source>
        <dbReference type="ARBA" id="ARBA00022737"/>
    </source>
</evidence>
<evidence type="ECO:0000256" key="6">
    <source>
        <dbReference type="SAM" id="Coils"/>
    </source>
</evidence>
<dbReference type="SMART" id="SM01086">
    <property type="entry name" value="ClpB_D2-small"/>
    <property type="match status" value="1"/>
</dbReference>
<dbReference type="GO" id="GO:0034605">
    <property type="term" value="P:cellular response to heat"/>
    <property type="evidence" value="ECO:0007669"/>
    <property type="project" value="TreeGrafter"/>
</dbReference>
<dbReference type="AlphaFoldDB" id="A0A6F9XU06"/>
<organism evidence="9">
    <name type="scientific">Ligilactobacillus agilis</name>
    <dbReference type="NCBI Taxonomy" id="1601"/>
    <lineage>
        <taxon>Bacteria</taxon>
        <taxon>Bacillati</taxon>
        <taxon>Bacillota</taxon>
        <taxon>Bacilli</taxon>
        <taxon>Lactobacillales</taxon>
        <taxon>Lactobacillaceae</taxon>
        <taxon>Ligilactobacillus</taxon>
    </lineage>
</organism>
<dbReference type="GO" id="GO:0016887">
    <property type="term" value="F:ATP hydrolysis activity"/>
    <property type="evidence" value="ECO:0007669"/>
    <property type="project" value="InterPro"/>
</dbReference>
<keyword evidence="1" id="KW-0677">Repeat</keyword>
<dbReference type="InterPro" id="IPR001270">
    <property type="entry name" value="ClpA/B"/>
</dbReference>
<keyword evidence="2" id="KW-0547">Nucleotide-binding</keyword>
<dbReference type="PANTHER" id="PTHR11638:SF18">
    <property type="entry name" value="HEAT SHOCK PROTEIN 104"/>
    <property type="match status" value="1"/>
</dbReference>
<sequence length="900" mass="101917">MLYQLTLENMKTVSLAIKIAKEAGRKVVETQDYLLGGSQTPDTTLGRILGRSGIVLSDIKRELAYSDSMVDDSWTKVAERGYRTIEKYEDEIRGPVKISPESQSAVPVSELLENTKEDLYLSKELAAAFAYGQERFFQNDSYEGIDTRWILEGITRQQNSNGYRLYYKLLILKKELYKLDPEDVYNQARSGIFMRYPGEYTDGGTRRKRQEQKEKAKKMSGILADTHASLLDKLTVDITAKAAKGLVAPVVGRKQELEQLKLIISRTKKNNVLLLGPAGVGKTALVEGLAQRIATGEAGFLNDYKIREIMLTQLMLTRYDEQILQRLMDEMVTEGNTILFIDEFHVFAETHAIEFLKPALARSDFRLIGATTTAEWKNATKNNPALQRRFQAIELAEPTVEETTAIIKTAKNAYENNYGLNYSHDVQNSVAALAKKYYPTKMLPDSALTLLDNTGAYVANRTKSYQAAKQKWQSEIDDIKAQIKVAQAKLYNEEELARLDKKLQEVVSKRQAQRLKGQTTYQVKVHLADLFAVIKLETGEEATLADVSSNAEKLQNLEKTLKQKVIGQDHVIEPLAKAVKRIKVGLNKVNRPLGVYAFFGPTGVGKTETAKVLASEVFGGENHLITVDMSEYQEKADVYKMLGANPGFVGYGTSENLLTRVARQPESVVLFDEIEKAHPAIFDLFLQLFDEGRLTASDGQVVDFSKTMIILTSNLGAKADIPVGFTGVRDEQKIINQRIDQAMKKKFRPELLNRIDESFVFHALAEKEMLAICQKLLEEEKHFLEAELGIKVNYEDTVAATLVKKYYDPENGARPLKRAITKELEDNITDLLLNQELKRGNSLQIISYNQKLDFRVLENKSDDEQIRQEVRRAIFESVSRRWERRMKERGLINPDEDWPN</sequence>
<feature type="domain" description="AAA+ ATPase" evidence="7">
    <location>
        <begin position="268"/>
        <end position="397"/>
    </location>
</feature>
<dbReference type="PANTHER" id="PTHR11638">
    <property type="entry name" value="ATP-DEPENDENT CLP PROTEASE"/>
    <property type="match status" value="1"/>
</dbReference>
<keyword evidence="4" id="KW-0143">Chaperone</keyword>
<dbReference type="InterPro" id="IPR041546">
    <property type="entry name" value="ClpA/ClpB_AAA_lid"/>
</dbReference>
<dbReference type="Pfam" id="PF10431">
    <property type="entry name" value="ClpB_D2-small"/>
    <property type="match status" value="1"/>
</dbReference>
<dbReference type="EMBL" id="BLAN01000085">
    <property type="protein sequence ID" value="GET08655.1"/>
    <property type="molecule type" value="Genomic_DNA"/>
</dbReference>
<comment type="caution">
    <text evidence="9">The sequence shown here is derived from an EMBL/GenBank/DDBJ whole genome shotgun (WGS) entry which is preliminary data.</text>
</comment>
<evidence type="ECO:0000256" key="3">
    <source>
        <dbReference type="ARBA" id="ARBA00022840"/>
    </source>
</evidence>
<feature type="coiled-coil region" evidence="6">
    <location>
        <begin position="462"/>
        <end position="496"/>
    </location>
</feature>
<dbReference type="SMART" id="SM00382">
    <property type="entry name" value="AAA"/>
    <property type="match status" value="2"/>
</dbReference>
<dbReference type="GO" id="GO:0005524">
    <property type="term" value="F:ATP binding"/>
    <property type="evidence" value="ECO:0007669"/>
    <property type="project" value="UniProtKB-KW"/>
</dbReference>
<dbReference type="GO" id="GO:0008233">
    <property type="term" value="F:peptidase activity"/>
    <property type="evidence" value="ECO:0007669"/>
    <property type="project" value="UniProtKB-KW"/>
</dbReference>
<dbReference type="Gene3D" id="1.10.1780.10">
    <property type="entry name" value="Clp, N-terminal domain"/>
    <property type="match status" value="1"/>
</dbReference>
<dbReference type="InterPro" id="IPR036628">
    <property type="entry name" value="Clp_N_dom_sf"/>
</dbReference>
<evidence type="ECO:0000256" key="4">
    <source>
        <dbReference type="ARBA" id="ARBA00023186"/>
    </source>
</evidence>
<dbReference type="InterPro" id="IPR041664">
    <property type="entry name" value="AAA_16"/>
</dbReference>
<dbReference type="GO" id="GO:0006508">
    <property type="term" value="P:proteolysis"/>
    <property type="evidence" value="ECO:0007669"/>
    <property type="project" value="UniProtKB-KW"/>
</dbReference>
<dbReference type="CDD" id="cd00009">
    <property type="entry name" value="AAA"/>
    <property type="match status" value="1"/>
</dbReference>
<feature type="domain" description="Clp ATPase C-terminal" evidence="8">
    <location>
        <begin position="764"/>
        <end position="854"/>
    </location>
</feature>
<comment type="function">
    <text evidence="5">Part of a stress-induced multi-chaperone system, it is involved in the recovery of the cell from heat-induced damage, in cooperation with DnaK, DnaJ and GrpE. Acts before DnaK, in the processing of protein aggregates. Protein binding stimulates the ATPase activity; ATP hydrolysis unfolds the denatured protein aggregates, which probably helps expose new hydrophobic binding sites on the surface of ClpB-bound aggregates, contributing to the solubilization and refolding of denatured protein aggregates by DnaK.</text>
</comment>
<evidence type="ECO:0000256" key="5">
    <source>
        <dbReference type="ARBA" id="ARBA00025613"/>
    </source>
</evidence>